<evidence type="ECO:0000259" key="7">
    <source>
        <dbReference type="Pfam" id="PF01052"/>
    </source>
</evidence>
<dbReference type="GeneID" id="66352827"/>
<dbReference type="InterPro" id="IPR051469">
    <property type="entry name" value="FliN/MopA/SpaO"/>
</dbReference>
<evidence type="ECO:0000313" key="14">
    <source>
        <dbReference type="EMBL" id="VFD34534.1"/>
    </source>
</evidence>
<dbReference type="EMBL" id="LK932347">
    <property type="protein sequence ID" value="CDS83373.1"/>
    <property type="molecule type" value="Genomic_DNA"/>
</dbReference>
<dbReference type="GO" id="GO:0009425">
    <property type="term" value="C:bacterial-type flagellum basal body"/>
    <property type="evidence" value="ECO:0007669"/>
    <property type="project" value="InterPro"/>
</dbReference>
<dbReference type="InterPro" id="IPR036429">
    <property type="entry name" value="SpoA-like_sf"/>
</dbReference>
<dbReference type="GO" id="GO:0006935">
    <property type="term" value="P:chemotaxis"/>
    <property type="evidence" value="ECO:0007669"/>
    <property type="project" value="UniProtKB-KW"/>
</dbReference>
<dbReference type="KEGG" id="pdf:CD630DERM_02710"/>
<dbReference type="GO" id="GO:0071973">
    <property type="term" value="P:bacterial-type flagellum-dependent cell motility"/>
    <property type="evidence" value="ECO:0007669"/>
    <property type="project" value="InterPro"/>
</dbReference>
<sequence length="124" mass="13824">MDNSNLISDEEAKMLLNDKVESEVDGDDELALDVSEVNRNNIQRILDLKLELSVVIGRTKMTLRDILNLHKGSLIELDTLADQDVEILIDNKVLAYGKVVVVDLNFGVKITSIVSEEDMVKSLV</sequence>
<evidence type="ECO:0000256" key="1">
    <source>
        <dbReference type="ARBA" id="ARBA00004413"/>
    </source>
</evidence>
<proteinExistence type="inferred from homology"/>
<evidence type="ECO:0000313" key="15">
    <source>
        <dbReference type="Proteomes" id="UP000189137"/>
    </source>
</evidence>
<keyword evidence="6" id="KW-0472">Membrane</keyword>
<dbReference type="GO" id="GO:0016787">
    <property type="term" value="F:hydrolase activity"/>
    <property type="evidence" value="ECO:0007669"/>
    <property type="project" value="UniProtKB-KW"/>
</dbReference>
<reference evidence="13 15" key="2">
    <citation type="submission" date="2017-02" db="EMBL/GenBank/DDBJ databases">
        <authorList>
            <consortium name="Pathogen Informatics"/>
        </authorList>
    </citation>
    <scope>NUCLEOTIDE SEQUENCE [LARGE SCALE GENOMIC DNA]</scope>
    <source>
        <strain evidence="16">clo34</strain>
        <strain evidence="14">Clo34</strain>
        <strain evidence="13 15">VRECD0157</strain>
    </source>
</reference>
<keyword evidence="4" id="KW-0145">Chemotaxis</keyword>
<dbReference type="EMBL" id="LK932465">
    <property type="protein sequence ID" value="CDS83262.1"/>
    <property type="molecule type" value="Genomic_DNA"/>
</dbReference>
<evidence type="ECO:0000313" key="10">
    <source>
        <dbReference type="EMBL" id="CDS99263.1"/>
    </source>
</evidence>
<evidence type="ECO:0000256" key="4">
    <source>
        <dbReference type="ARBA" id="ARBA00022500"/>
    </source>
</evidence>
<dbReference type="SUPFAM" id="SSF101801">
    <property type="entry name" value="Surface presentation of antigens (SPOA)"/>
    <property type="match status" value="1"/>
</dbReference>
<dbReference type="GO" id="GO:0005886">
    <property type="term" value="C:plasma membrane"/>
    <property type="evidence" value="ECO:0007669"/>
    <property type="project" value="UniProtKB-SubCell"/>
</dbReference>
<dbReference type="EMBL" id="CAADAN010000013">
    <property type="protein sequence ID" value="VFD34534.1"/>
    <property type="molecule type" value="Genomic_DNA"/>
</dbReference>
<accession>A0A069AKP2</accession>
<dbReference type="Proteomes" id="UP000879542">
    <property type="component" value="Unassembled WGS sequence"/>
</dbReference>
<dbReference type="Proteomes" id="UP000411588">
    <property type="component" value="Unassembled WGS sequence"/>
</dbReference>
<dbReference type="InterPro" id="IPR001172">
    <property type="entry name" value="FliN_T3SS_HrcQb"/>
</dbReference>
<evidence type="ECO:0000313" key="13">
    <source>
        <dbReference type="EMBL" id="SJT04351.1"/>
    </source>
</evidence>
<name>A0A069AKP2_CLODI</name>
<organism evidence="10">
    <name type="scientific">Clostridioides difficile</name>
    <name type="common">Peptoclostridium difficile</name>
    <dbReference type="NCBI Taxonomy" id="1496"/>
    <lineage>
        <taxon>Bacteria</taxon>
        <taxon>Bacillati</taxon>
        <taxon>Bacillota</taxon>
        <taxon>Clostridia</taxon>
        <taxon>Peptostreptococcales</taxon>
        <taxon>Peptostreptococcaceae</taxon>
        <taxon>Clostridioides</taxon>
    </lineage>
</organism>
<dbReference type="Proteomes" id="UP000189137">
    <property type="component" value="Unassembled WGS sequence"/>
</dbReference>
<keyword evidence="10" id="KW-0969">Cilium</keyword>
<dbReference type="PANTHER" id="PTHR43484">
    <property type="match status" value="1"/>
</dbReference>
<keyword evidence="5" id="KW-0283">Flagellar rotation</keyword>
<evidence type="ECO:0000256" key="3">
    <source>
        <dbReference type="ARBA" id="ARBA00022475"/>
    </source>
</evidence>
<evidence type="ECO:0000256" key="6">
    <source>
        <dbReference type="ARBA" id="ARBA00023136"/>
    </source>
</evidence>
<dbReference type="PRINTS" id="PR00956">
    <property type="entry name" value="FLGMOTORFLIN"/>
</dbReference>
<evidence type="ECO:0000313" key="12">
    <source>
        <dbReference type="EMBL" id="HBH2619732.1"/>
    </source>
</evidence>
<evidence type="ECO:0000256" key="5">
    <source>
        <dbReference type="ARBA" id="ARBA00022779"/>
    </source>
</evidence>
<keyword evidence="10" id="KW-0282">Flagellum</keyword>
<evidence type="ECO:0000313" key="11">
    <source>
        <dbReference type="EMBL" id="HBH1540816.1"/>
    </source>
</evidence>
<keyword evidence="10" id="KW-0966">Cell projection</keyword>
<dbReference type="PATRIC" id="fig|1496.1371.peg.2925"/>
<dbReference type="EMBL" id="DAEQIJ010000005">
    <property type="protein sequence ID" value="HBH2619732.1"/>
    <property type="molecule type" value="Genomic_DNA"/>
</dbReference>
<keyword evidence="10" id="KW-0378">Hydrolase</keyword>
<dbReference type="EMBL" id="FUPS01000015">
    <property type="protein sequence ID" value="SJT04351.1"/>
    <property type="molecule type" value="Genomic_DNA"/>
</dbReference>
<protein>
    <submittedName>
        <fullName evidence="10">Flagellar motor switch phosphatase FliN</fullName>
        <ecNumber evidence="10">3.-.-.-</ecNumber>
    </submittedName>
    <submittedName>
        <fullName evidence="9 13">Flagellar motor switch protein FliN</fullName>
    </submittedName>
    <submittedName>
        <fullName evidence="11">FliM/FliN family flagellar motor switch protein</fullName>
    </submittedName>
</protein>
<dbReference type="AlphaFoldDB" id="A0A069AKP2"/>
<comment type="subcellular location">
    <subcellularLocation>
        <location evidence="1">Cell membrane</location>
        <topology evidence="1">Peripheral membrane protein</topology>
        <orientation evidence="1">Cytoplasmic side</orientation>
    </subcellularLocation>
</comment>
<dbReference type="RefSeq" id="WP_003425190.1">
    <property type="nucleotide sequence ID" value="NZ_AP025558.1"/>
</dbReference>
<dbReference type="GO" id="GO:0003774">
    <property type="term" value="F:cytoskeletal motor activity"/>
    <property type="evidence" value="ECO:0007669"/>
    <property type="project" value="InterPro"/>
</dbReference>
<gene>
    <name evidence="10" type="primary">fliN</name>
    <name evidence="13" type="synonym">fliN_1</name>
    <name evidence="14" type="synonym">fliN_2</name>
    <name evidence="10" type="ORF">BN1095_210183</name>
    <name evidence="8" type="ORF">BN1096_160175</name>
    <name evidence="9" type="ORF">BN1097_140178</name>
    <name evidence="11" type="ORF">KRM00_000269</name>
    <name evidence="12" type="ORF">KRQ00_001484</name>
    <name evidence="14" type="ORF">SAMEA1402399_03142</name>
    <name evidence="13" type="ORF">SAMEA3375112_03484</name>
</gene>
<reference evidence="11" key="4">
    <citation type="submission" date="2021-06" db="EMBL/GenBank/DDBJ databases">
        <authorList>
            <consortium name="NCBI Pathogen Detection Project"/>
        </authorList>
    </citation>
    <scope>NUCLEOTIDE SEQUENCE</scope>
    <source>
        <strain evidence="12">Clostridioides</strain>
        <strain evidence="11">HN1000</strain>
    </source>
</reference>
<dbReference type="InterPro" id="IPR001543">
    <property type="entry name" value="FliN-like_C"/>
</dbReference>
<comment type="similarity">
    <text evidence="2">Belongs to the FliN/MopA/SpaO family.</text>
</comment>
<dbReference type="Pfam" id="PF01052">
    <property type="entry name" value="FliMN_C"/>
    <property type="match status" value="1"/>
</dbReference>
<evidence type="ECO:0000313" key="16">
    <source>
        <dbReference type="Proteomes" id="UP000411588"/>
    </source>
</evidence>
<evidence type="ECO:0000313" key="8">
    <source>
        <dbReference type="EMBL" id="CDS83262.1"/>
    </source>
</evidence>
<dbReference type="Gene3D" id="2.30.330.10">
    <property type="entry name" value="SpoA-like"/>
    <property type="match status" value="1"/>
</dbReference>
<dbReference type="EC" id="3.-.-.-" evidence="10"/>
<feature type="domain" description="Flagellar motor switch protein FliN-like C-terminal" evidence="7">
    <location>
        <begin position="43"/>
        <end position="114"/>
    </location>
</feature>
<reference evidence="10" key="1">
    <citation type="submission" date="2014-07" db="EMBL/GenBank/DDBJ databases">
        <authorList>
            <person name="Monot Marc"/>
        </authorList>
    </citation>
    <scope>NUCLEOTIDE SEQUENCE</scope>
    <source>
        <strain evidence="10">7032989</strain>
        <strain evidence="9">7032994</strain>
    </source>
</reference>
<dbReference type="EMBL" id="LK932861">
    <property type="protein sequence ID" value="CDS99263.1"/>
    <property type="molecule type" value="Genomic_DNA"/>
</dbReference>
<evidence type="ECO:0000313" key="9">
    <source>
        <dbReference type="EMBL" id="CDS83373.1"/>
    </source>
</evidence>
<dbReference type="PANTHER" id="PTHR43484:SF1">
    <property type="entry name" value="FLAGELLAR MOTOR SWITCH PROTEIN FLIN"/>
    <property type="match status" value="1"/>
</dbReference>
<dbReference type="EMBL" id="DAEPXK010000002">
    <property type="protein sequence ID" value="HBH1540816.1"/>
    <property type="molecule type" value="Genomic_DNA"/>
</dbReference>
<reference evidence="11" key="3">
    <citation type="journal article" date="2018" name="Genome Biol.">
        <title>SKESA: strategic k-mer extension for scrupulous assemblies.</title>
        <authorList>
            <person name="Souvorov A."/>
            <person name="Agarwala R."/>
            <person name="Lipman D.J."/>
        </authorList>
    </citation>
    <scope>NUCLEOTIDE SEQUENCE</scope>
    <source>
        <strain evidence="12">Clostridioides</strain>
        <strain evidence="11">HN1000</strain>
    </source>
</reference>
<keyword evidence="3" id="KW-1003">Cell membrane</keyword>
<dbReference type="Proteomes" id="UP000878956">
    <property type="component" value="Unassembled WGS sequence"/>
</dbReference>
<evidence type="ECO:0000256" key="2">
    <source>
        <dbReference type="ARBA" id="ARBA00009226"/>
    </source>
</evidence>